<comment type="similarity">
    <text evidence="4">Belongs to the peptidase M50B family.</text>
</comment>
<evidence type="ECO:0000256" key="10">
    <source>
        <dbReference type="SAM" id="Phobius"/>
    </source>
</evidence>
<evidence type="ECO:0000256" key="1">
    <source>
        <dbReference type="ARBA" id="ARBA00001947"/>
    </source>
</evidence>
<dbReference type="EMBL" id="BAAAET010000001">
    <property type="protein sequence ID" value="GAA0682065.1"/>
    <property type="molecule type" value="Genomic_DNA"/>
</dbReference>
<feature type="transmembrane region" description="Helical" evidence="10">
    <location>
        <begin position="143"/>
        <end position="162"/>
    </location>
</feature>
<feature type="coiled-coil region" evidence="9">
    <location>
        <begin position="516"/>
        <end position="543"/>
    </location>
</feature>
<evidence type="ECO:0000256" key="3">
    <source>
        <dbReference type="ARBA" id="ARBA00004196"/>
    </source>
</evidence>
<evidence type="ECO:0000256" key="5">
    <source>
        <dbReference type="ARBA" id="ARBA00022692"/>
    </source>
</evidence>
<gene>
    <name evidence="12" type="ORF">GCM10009104_03580</name>
</gene>
<dbReference type="Gene3D" id="1.10.287.470">
    <property type="entry name" value="Helix hairpin bin"/>
    <property type="match status" value="1"/>
</dbReference>
<dbReference type="InterPro" id="IPR050465">
    <property type="entry name" value="UPF0194_transport"/>
</dbReference>
<dbReference type="SUPFAM" id="SSF111369">
    <property type="entry name" value="HlyD-like secretion proteins"/>
    <property type="match status" value="1"/>
</dbReference>
<proteinExistence type="inferred from homology"/>
<sequence>MATSSLPALRDELRLHQGPDSAQGEPAWSLHDPLRNLYFRIDWLTFEILCRWTLADPALIVLSLKQDTTLNVDVDAVEEVVKFLHQHELVKTGQASSTERFCDRLAQRKTSPLTWLLHRYLFFRLPLWRPDTWLERTLPGVRWLGSGTFALISLLALLLGLFEVSRQWDGFTSTLVDMFSPAGLLAYGVTLVCVKFLHELGHAFTAKHLGCRVPTVGIAFLVMFPMAYTDVNDAWKLPSRKQRLLVGAAGIRTELTIAAWATFVWGFLPDGPLRNGIFLLATTTWISTLLVNASPFLRFDGYFLLMDWLDLPNLHQRAFALARWDLRERLFGLGDEQPEYFSRARHRLLIFFAWGTWLYRLVVFVGIAVMVYLMFPKPLGPLLAVIEIGWFILRPVAHELNVWRERNGDIMNSKRSLRSLGLLVLALLVLVLPWDSRIHTQALLVPAHSQPVLVPGDALIDAILPVDGSLVEAGQPLFLLESPDLRSQYHSAQARLQGLERQRTASRLDPELHQQLAVIESQRRQVLAELEGLEQQLKRYRVQAEQAGVFKSATPDLKAGSWVAENERLGEIIQPNLWRVHGYLPETERDRVQEGDRARFFVESGHLTPLELVVRRIDTDATRVLADAMLASTRGGELLVREQGDLLFPEQALYRLTLELAPGADIGLQEQNLAELRGKLVVYGDRRAWGWHYWRSAVALLRRELGF</sequence>
<accession>A0ABN1I2R8</accession>
<feature type="transmembrane region" description="Helical" evidence="10">
    <location>
        <begin position="209"/>
        <end position="228"/>
    </location>
</feature>
<evidence type="ECO:0000256" key="8">
    <source>
        <dbReference type="ARBA" id="ARBA00023136"/>
    </source>
</evidence>
<evidence type="ECO:0000256" key="2">
    <source>
        <dbReference type="ARBA" id="ARBA00004141"/>
    </source>
</evidence>
<dbReference type="RefSeq" id="WP_343801365.1">
    <property type="nucleotide sequence ID" value="NZ_BAAAET010000001.1"/>
</dbReference>
<dbReference type="Pfam" id="PF02163">
    <property type="entry name" value="Peptidase_M50"/>
    <property type="match status" value="1"/>
</dbReference>
<keyword evidence="8 10" id="KW-0472">Membrane</keyword>
<evidence type="ECO:0000256" key="7">
    <source>
        <dbReference type="ARBA" id="ARBA00023054"/>
    </source>
</evidence>
<evidence type="ECO:0000259" key="11">
    <source>
        <dbReference type="Pfam" id="PF02163"/>
    </source>
</evidence>
<evidence type="ECO:0000256" key="4">
    <source>
        <dbReference type="ARBA" id="ARBA00007931"/>
    </source>
</evidence>
<comment type="caution">
    <text evidence="12">The sequence shown here is derived from an EMBL/GenBank/DDBJ whole genome shotgun (WGS) entry which is preliminary data.</text>
</comment>
<evidence type="ECO:0000313" key="13">
    <source>
        <dbReference type="Proteomes" id="UP001499915"/>
    </source>
</evidence>
<dbReference type="Proteomes" id="UP001499915">
    <property type="component" value="Unassembled WGS sequence"/>
</dbReference>
<dbReference type="Gene3D" id="2.40.50.100">
    <property type="match status" value="1"/>
</dbReference>
<dbReference type="CDD" id="cd05709">
    <property type="entry name" value="S2P-M50"/>
    <property type="match status" value="1"/>
</dbReference>
<reference evidence="12 13" key="1">
    <citation type="journal article" date="2019" name="Int. J. Syst. Evol. Microbiol.">
        <title>The Global Catalogue of Microorganisms (GCM) 10K type strain sequencing project: providing services to taxonomists for standard genome sequencing and annotation.</title>
        <authorList>
            <consortium name="The Broad Institute Genomics Platform"/>
            <consortium name="The Broad Institute Genome Sequencing Center for Infectious Disease"/>
            <person name="Wu L."/>
            <person name="Ma J."/>
        </authorList>
    </citation>
    <scope>NUCLEOTIDE SEQUENCE [LARGE SCALE GENOMIC DNA]</scope>
    <source>
        <strain evidence="12 13">JCM 15134</strain>
    </source>
</reference>
<dbReference type="PANTHER" id="PTHR32347">
    <property type="entry name" value="EFFLUX SYSTEM COMPONENT YKNX-RELATED"/>
    <property type="match status" value="1"/>
</dbReference>
<dbReference type="PANTHER" id="PTHR32347:SF23">
    <property type="entry name" value="BLL5650 PROTEIN"/>
    <property type="match status" value="1"/>
</dbReference>
<feature type="transmembrane region" description="Helical" evidence="10">
    <location>
        <begin position="178"/>
        <end position="197"/>
    </location>
</feature>
<evidence type="ECO:0000313" key="12">
    <source>
        <dbReference type="EMBL" id="GAA0682065.1"/>
    </source>
</evidence>
<feature type="transmembrane region" description="Helical" evidence="10">
    <location>
        <begin position="417"/>
        <end position="434"/>
    </location>
</feature>
<protein>
    <submittedName>
        <fullName evidence="12">Hemolysin D</fullName>
    </submittedName>
</protein>
<evidence type="ECO:0000256" key="6">
    <source>
        <dbReference type="ARBA" id="ARBA00022989"/>
    </source>
</evidence>
<keyword evidence="7 9" id="KW-0175">Coiled coil</keyword>
<dbReference type="InterPro" id="IPR008915">
    <property type="entry name" value="Peptidase_M50"/>
</dbReference>
<feature type="transmembrane region" description="Helical" evidence="10">
    <location>
        <begin position="348"/>
        <end position="373"/>
    </location>
</feature>
<feature type="domain" description="Peptidase M50" evidence="11">
    <location>
        <begin position="189"/>
        <end position="285"/>
    </location>
</feature>
<name>A0ABN1I2R8_9GAMM</name>
<comment type="cofactor">
    <cofactor evidence="1">
        <name>Zn(2+)</name>
        <dbReference type="ChEBI" id="CHEBI:29105"/>
    </cofactor>
</comment>
<keyword evidence="13" id="KW-1185">Reference proteome</keyword>
<comment type="subcellular location">
    <subcellularLocation>
        <location evidence="3">Cell envelope</location>
    </subcellularLocation>
    <subcellularLocation>
        <location evidence="2">Membrane</location>
        <topology evidence="2">Multi-pass membrane protein</topology>
    </subcellularLocation>
</comment>
<keyword evidence="6 10" id="KW-1133">Transmembrane helix</keyword>
<keyword evidence="5 10" id="KW-0812">Transmembrane</keyword>
<evidence type="ECO:0000256" key="9">
    <source>
        <dbReference type="SAM" id="Coils"/>
    </source>
</evidence>
<organism evidence="12 13">
    <name type="scientific">Marinobacterium maritimum</name>
    <dbReference type="NCBI Taxonomy" id="500162"/>
    <lineage>
        <taxon>Bacteria</taxon>
        <taxon>Pseudomonadati</taxon>
        <taxon>Pseudomonadota</taxon>
        <taxon>Gammaproteobacteria</taxon>
        <taxon>Oceanospirillales</taxon>
        <taxon>Oceanospirillaceae</taxon>
        <taxon>Marinobacterium</taxon>
    </lineage>
</organism>
<feature type="transmembrane region" description="Helical" evidence="10">
    <location>
        <begin position="277"/>
        <end position="297"/>
    </location>
</feature>